<keyword evidence="12" id="KW-1185">Reference proteome</keyword>
<dbReference type="PANTHER" id="PTHR30069">
    <property type="entry name" value="TONB-DEPENDENT OUTER MEMBRANE RECEPTOR"/>
    <property type="match status" value="1"/>
</dbReference>
<dbReference type="Gene3D" id="2.170.130.10">
    <property type="entry name" value="TonB-dependent receptor, plug domain"/>
    <property type="match status" value="1"/>
</dbReference>
<proteinExistence type="inferred from homology"/>
<dbReference type="Pfam" id="PF13715">
    <property type="entry name" value="CarbopepD_reg_2"/>
    <property type="match status" value="1"/>
</dbReference>
<dbReference type="InterPro" id="IPR037066">
    <property type="entry name" value="Plug_dom_sf"/>
</dbReference>
<evidence type="ECO:0000259" key="10">
    <source>
        <dbReference type="Pfam" id="PF07715"/>
    </source>
</evidence>
<comment type="subcellular location">
    <subcellularLocation>
        <location evidence="1 8">Cell outer membrane</location>
        <topology evidence="1 8">Multi-pass membrane protein</topology>
    </subcellularLocation>
</comment>
<dbReference type="EMBL" id="JBHULN010000002">
    <property type="protein sequence ID" value="MFD2570192.1"/>
    <property type="molecule type" value="Genomic_DNA"/>
</dbReference>
<dbReference type="Gene3D" id="2.40.170.20">
    <property type="entry name" value="TonB-dependent receptor, beta-barrel domain"/>
    <property type="match status" value="1"/>
</dbReference>
<dbReference type="Gene3D" id="2.60.40.1120">
    <property type="entry name" value="Carboxypeptidase-like, regulatory domain"/>
    <property type="match status" value="1"/>
</dbReference>
<gene>
    <name evidence="11" type="ORF">ACFSUS_06070</name>
</gene>
<accession>A0ABW5LZM0</accession>
<feature type="domain" description="TonB-dependent receptor plug" evidence="10">
    <location>
        <begin position="116"/>
        <end position="223"/>
    </location>
</feature>
<evidence type="ECO:0000256" key="7">
    <source>
        <dbReference type="ARBA" id="ARBA00023237"/>
    </source>
</evidence>
<dbReference type="Pfam" id="PF07715">
    <property type="entry name" value="Plug"/>
    <property type="match status" value="1"/>
</dbReference>
<evidence type="ECO:0000256" key="2">
    <source>
        <dbReference type="ARBA" id="ARBA00022448"/>
    </source>
</evidence>
<dbReference type="InterPro" id="IPR008969">
    <property type="entry name" value="CarboxyPept-like_regulatory"/>
</dbReference>
<dbReference type="NCBIfam" id="TIGR04056">
    <property type="entry name" value="OMP_RagA_SusC"/>
    <property type="match status" value="1"/>
</dbReference>
<feature type="chain" id="PRO_5045340345" evidence="9">
    <location>
        <begin position="21"/>
        <end position="1085"/>
    </location>
</feature>
<organism evidence="11 12">
    <name type="scientific">Spirosoma soli</name>
    <dbReference type="NCBI Taxonomy" id="1770529"/>
    <lineage>
        <taxon>Bacteria</taxon>
        <taxon>Pseudomonadati</taxon>
        <taxon>Bacteroidota</taxon>
        <taxon>Cytophagia</taxon>
        <taxon>Cytophagales</taxon>
        <taxon>Cytophagaceae</taxon>
        <taxon>Spirosoma</taxon>
    </lineage>
</organism>
<dbReference type="RefSeq" id="WP_381520507.1">
    <property type="nucleotide sequence ID" value="NZ_JBHULN010000002.1"/>
</dbReference>
<protein>
    <submittedName>
        <fullName evidence="11">SusC/RagA family TonB-linked outer membrane protein</fullName>
    </submittedName>
</protein>
<evidence type="ECO:0000256" key="1">
    <source>
        <dbReference type="ARBA" id="ARBA00004571"/>
    </source>
</evidence>
<reference evidence="12" key="1">
    <citation type="journal article" date="2019" name="Int. J. Syst. Evol. Microbiol.">
        <title>The Global Catalogue of Microorganisms (GCM) 10K type strain sequencing project: providing services to taxonomists for standard genome sequencing and annotation.</title>
        <authorList>
            <consortium name="The Broad Institute Genomics Platform"/>
            <consortium name="The Broad Institute Genome Sequencing Center for Infectious Disease"/>
            <person name="Wu L."/>
            <person name="Ma J."/>
        </authorList>
    </citation>
    <scope>NUCLEOTIDE SEQUENCE [LARGE SCALE GENOMIC DNA]</scope>
    <source>
        <strain evidence="12">KCTC 42805</strain>
    </source>
</reference>
<keyword evidence="3 8" id="KW-1134">Transmembrane beta strand</keyword>
<dbReference type="InterPro" id="IPR039426">
    <property type="entry name" value="TonB-dep_rcpt-like"/>
</dbReference>
<dbReference type="PANTHER" id="PTHR30069:SF29">
    <property type="entry name" value="HEMOGLOBIN AND HEMOGLOBIN-HAPTOGLOBIN-BINDING PROTEIN 1-RELATED"/>
    <property type="match status" value="1"/>
</dbReference>
<dbReference type="SUPFAM" id="SSF49464">
    <property type="entry name" value="Carboxypeptidase regulatory domain-like"/>
    <property type="match status" value="1"/>
</dbReference>
<evidence type="ECO:0000313" key="11">
    <source>
        <dbReference type="EMBL" id="MFD2570192.1"/>
    </source>
</evidence>
<keyword evidence="5 9" id="KW-0732">Signal</keyword>
<keyword evidence="2 8" id="KW-0813">Transport</keyword>
<dbReference type="Proteomes" id="UP001597469">
    <property type="component" value="Unassembled WGS sequence"/>
</dbReference>
<evidence type="ECO:0000313" key="12">
    <source>
        <dbReference type="Proteomes" id="UP001597469"/>
    </source>
</evidence>
<evidence type="ECO:0000256" key="8">
    <source>
        <dbReference type="PROSITE-ProRule" id="PRU01360"/>
    </source>
</evidence>
<comment type="caution">
    <text evidence="11">The sequence shown here is derived from an EMBL/GenBank/DDBJ whole genome shotgun (WGS) entry which is preliminary data.</text>
</comment>
<evidence type="ECO:0000256" key="9">
    <source>
        <dbReference type="SAM" id="SignalP"/>
    </source>
</evidence>
<feature type="signal peptide" evidence="9">
    <location>
        <begin position="1"/>
        <end position="20"/>
    </location>
</feature>
<dbReference type="InterPro" id="IPR012910">
    <property type="entry name" value="Plug_dom"/>
</dbReference>
<sequence length="1085" mass="118607">MNKVLILSLLICLLSVSAWAQDRRIIGKVTTAEDGSPLPGVSVVLKGTTKGTTTDAAGVYDFSVPKGATLIFSFVGVTTQEIKIGNESELNVSLASDSRLLTEVVVTGSGIETSKAKLGIAVESVSGKNLPQTPTASIDQALVGKIPGAQISSVSGNPGDPVNILLRGINSVQGGTKPLIMVDGVQVAATDINSLDLSNVDRIEVAQGAASASIYGAQGANGVIQVFTKRGKKGRIAVNFSTSYASNEFLNTGNVHKAELHPYLTDANNNIVDTKGNILSINDYGSLTGLSYQYGGATRYAIQDIRNVADKPYNANLKYYDHFKQIFQTGSTTNNTINISGASEKSDFNIAVANNHNVTPILKNGYIDRSNISANLGTELFKGFSIRSTTQLVYTKNTLKPGLGAAGGQYYGLGNSLGNIGRVYGFLNTSPFFDLTARDKDGNYPYKQLADFVSINANNPYYNLQYTDGLDNKIDVIQNFDANYKINKFVELDAKYGINYRNENARWTYYNQSQNASVAYFGGANFASTFAPDNTGEIDNWQYSSTFQNFLATAYLRTDFQNDFHINLPIQTSTQVSFDYRKNKYTEYDTYGLGLGLAPPYNIQSTSSQAVYFDYVRPFVTYGYLVNQKVDFGDYGGVTAGFRSDWSSAFGGGSTPFTFPHFDGHIAPLAFFKNSALSNTLPYFKLRAAYGEAGIQPGAFDRYPVLGQQNLGTGLTYAIPVTSNNPNLQVEVSKEFEAGTDFTIGGNSGRTWLNSISGSFTYWKRKSQNVIYTVSVPPSTGSTGQLTNAIDMSSNGVQFQLMLPIYNAKGLKWDFTTNFGHQISKIDAIAGGADIILTSNAGSTSLALTPGQPIGQVYGYKLLTSLDYTRQDGTRYIQPGDENQYTIVDGKVVNKTTYQMQFTDEVYPLMNPNPKFNVSFINGITFRDFLTLNFQFDWVYGSHLYNQTKEWMYRDGISGDFSKPVTIDGKTGAYTAYWSSAYYNLWGSLRGAGNNATKEFFVEDASFVRLRNISLAFDLAKVIKLPYLNRCQLVLTGRNILTFTKYTGYDPEISSGSPNSSFDRGVDHSTLPNTKSYQVGLNFGF</sequence>
<dbReference type="InterPro" id="IPR023996">
    <property type="entry name" value="TonB-dep_OMP_SusC/RagA"/>
</dbReference>
<comment type="similarity">
    <text evidence="8">Belongs to the TonB-dependent receptor family.</text>
</comment>
<dbReference type="InterPro" id="IPR036942">
    <property type="entry name" value="Beta-barrel_TonB_sf"/>
</dbReference>
<dbReference type="SUPFAM" id="SSF56935">
    <property type="entry name" value="Porins"/>
    <property type="match status" value="1"/>
</dbReference>
<evidence type="ECO:0000256" key="6">
    <source>
        <dbReference type="ARBA" id="ARBA00023136"/>
    </source>
</evidence>
<keyword evidence="7 8" id="KW-0998">Cell outer membrane</keyword>
<evidence type="ECO:0000256" key="3">
    <source>
        <dbReference type="ARBA" id="ARBA00022452"/>
    </source>
</evidence>
<dbReference type="PROSITE" id="PS52016">
    <property type="entry name" value="TONB_DEPENDENT_REC_3"/>
    <property type="match status" value="1"/>
</dbReference>
<keyword evidence="4 8" id="KW-0812">Transmembrane</keyword>
<evidence type="ECO:0000256" key="5">
    <source>
        <dbReference type="ARBA" id="ARBA00022729"/>
    </source>
</evidence>
<evidence type="ECO:0000256" key="4">
    <source>
        <dbReference type="ARBA" id="ARBA00022692"/>
    </source>
</evidence>
<keyword evidence="6 8" id="KW-0472">Membrane</keyword>
<name>A0ABW5LZM0_9BACT</name>